<reference evidence="1" key="1">
    <citation type="submission" date="2007-10" db="EMBL/GenBank/DDBJ databases">
        <authorList>
            <person name="Fulton L."/>
            <person name="Clifton S."/>
            <person name="Fulton B."/>
            <person name="Xu J."/>
            <person name="Minx P."/>
            <person name="Pepin K.H."/>
            <person name="Johnson M."/>
            <person name="Thiruvilangam P."/>
            <person name="Bhonagiri V."/>
            <person name="Nash W.E."/>
            <person name="Mardis E.R."/>
            <person name="Wilson R.K."/>
        </authorList>
    </citation>
    <scope>NUCLEOTIDE SEQUENCE [LARGE SCALE GENOMIC DNA]</scope>
    <source>
        <strain evidence="1">DSM 15702</strain>
    </source>
</reference>
<evidence type="ECO:0000313" key="1">
    <source>
        <dbReference type="EMBL" id="EDS01887.1"/>
    </source>
</evidence>
<reference evidence="1" key="2">
    <citation type="submission" date="2014-06" db="EMBL/GenBank/DDBJ databases">
        <title>Draft genome sequence of Eubacterium siraeum (DSM 15702).</title>
        <authorList>
            <person name="Sudarsanam P."/>
            <person name="Ley R."/>
            <person name="Guruge J."/>
            <person name="Turnbaugh P.J."/>
            <person name="Mahowald M."/>
            <person name="Liep D."/>
            <person name="Gordon J."/>
        </authorList>
    </citation>
    <scope>NUCLEOTIDE SEQUENCE</scope>
    <source>
        <strain evidence="1">DSM 15702</strain>
    </source>
</reference>
<evidence type="ECO:0000313" key="2">
    <source>
        <dbReference type="Proteomes" id="UP000005326"/>
    </source>
</evidence>
<accession>B0MK93</accession>
<dbReference type="AlphaFoldDB" id="B0MK93"/>
<proteinExistence type="predicted"/>
<sequence>MVTATAVREGKGNNIVKEKYMKENLTELVAVRLFKDNDKYNSDVFVSVNCNNYLIRRGETVMVPLFIKKELDRAELQRKRAEYYRDEGWKQSLIVQEGK</sequence>
<comment type="caution">
    <text evidence="1">The sequence shown here is derived from an EMBL/GenBank/DDBJ whole genome shotgun (WGS) entry which is preliminary data.</text>
</comment>
<protein>
    <submittedName>
        <fullName evidence="1">Uncharacterized protein</fullName>
    </submittedName>
</protein>
<name>B0MK93_9FIRM</name>
<dbReference type="EMBL" id="ABCA03000027">
    <property type="protein sequence ID" value="EDS01887.1"/>
    <property type="molecule type" value="Genomic_DNA"/>
</dbReference>
<organism evidence="1 2">
    <name type="scientific">[Eubacterium] siraeum DSM 15702</name>
    <dbReference type="NCBI Taxonomy" id="428128"/>
    <lineage>
        <taxon>Bacteria</taxon>
        <taxon>Bacillati</taxon>
        <taxon>Bacillota</taxon>
        <taxon>Clostridia</taxon>
        <taxon>Eubacteriales</taxon>
        <taxon>Oscillospiraceae</taxon>
        <taxon>Oscillospiraceae incertae sedis</taxon>
    </lineage>
</organism>
<dbReference type="Proteomes" id="UP000005326">
    <property type="component" value="Unassembled WGS sequence"/>
</dbReference>
<gene>
    <name evidence="1" type="ORF">EUBSIR_00215</name>
</gene>
<keyword evidence="2" id="KW-1185">Reference proteome</keyword>